<evidence type="ECO:0000256" key="10">
    <source>
        <dbReference type="RuleBase" id="RU367121"/>
    </source>
</evidence>
<proteinExistence type="inferred from homology"/>
<dbReference type="Pfam" id="PF08491">
    <property type="entry name" value="SE"/>
    <property type="match status" value="1"/>
</dbReference>
<comment type="subcellular location">
    <subcellularLocation>
        <location evidence="10">Endoplasmic reticulum membrane</location>
        <topology evidence="10">Multi-pass membrane protein</topology>
    </subcellularLocation>
    <subcellularLocation>
        <location evidence="2">Microsome membrane</location>
        <topology evidence="2">Multi-pass membrane protein</topology>
    </subcellularLocation>
</comment>
<evidence type="ECO:0000313" key="12">
    <source>
        <dbReference type="EMBL" id="KIY63300.1"/>
    </source>
</evidence>
<dbReference type="PANTHER" id="PTHR10835">
    <property type="entry name" value="SQUALENE MONOOXYGENASE"/>
    <property type="match status" value="1"/>
</dbReference>
<keyword evidence="13" id="KW-1185">Reference proteome</keyword>
<keyword evidence="5 10" id="KW-0285">Flavoprotein</keyword>
<dbReference type="OrthoDB" id="1678617at2759"/>
<sequence>MVDAKYDVIIVGAGVAGCTMAHALSDIKRDKPLRVAVLERSLEEPDRIVGELLQPGGLGALKNLGMGETVEGIDAAPVNGYCVVEKGRAVHIPYSNGAAGCAFHHGKFIQNLRVAAKKSQGVEMIEATVTSLIESNFDKRVTGVRATRKGESEKSSFFADLVIIADGCFSNFRAQVMGEKFCKPVVKGHFIGLVLEDCKLPYPHHGTVVLAKDGPVLLYTIGTRDTRLLIDVKQPVPNDLKAHITRVAEDLPAEIRPSVLAALEKDRIRRMPNNWLPAVQQGRDTSASKSGVFLVGDAWNMRHPLTGGGMTVAFNDVVILRDLLAQVDDFGDWDVMRQVLNTWHWQRKPLAGTVNVLSVALYDLFDAEGEELEVLRTGCFKYFERGGECIRGPVSLLSVMNPSPRLLFYHFFSVALYSIWVMFTHPRLVQSSPGQKPQLKAPRVDEYPMLAFKALRVFWTACIVFGPLLWTEIRWWSPEDTRTRNAAIIRAVTVPLLAVAVGSYYLQSS</sequence>
<gene>
    <name evidence="12" type="ORF">CYLTODRAFT_494005</name>
</gene>
<keyword evidence="12" id="KW-0503">Monooxygenase</keyword>
<feature type="domain" description="Squalene epoxidase" evidence="11">
    <location>
        <begin position="158"/>
        <end position="427"/>
    </location>
</feature>
<dbReference type="STRING" id="1314674.A0A0D7AZA8"/>
<keyword evidence="10" id="KW-1133">Transmembrane helix</keyword>
<keyword evidence="7" id="KW-0492">Microsome</keyword>
<dbReference type="EMBL" id="KN880705">
    <property type="protein sequence ID" value="KIY63300.1"/>
    <property type="molecule type" value="Genomic_DNA"/>
</dbReference>
<comment type="function">
    <text evidence="10">Catalyzes the stereospecific oxidation of squalene to (S)-2,3-epoxysqualene, and is considered to be a rate-limiting enzyme in steroid biosynthesis.</text>
</comment>
<evidence type="ECO:0000256" key="5">
    <source>
        <dbReference type="ARBA" id="ARBA00022630"/>
    </source>
</evidence>
<keyword evidence="6 10" id="KW-0274">FAD</keyword>
<keyword evidence="10" id="KW-0256">Endoplasmic reticulum</keyword>
<dbReference type="PROSITE" id="PS51257">
    <property type="entry name" value="PROKAR_LIPOPROTEIN"/>
    <property type="match status" value="1"/>
</dbReference>
<accession>A0A0D7AZA8</accession>
<comment type="catalytic activity">
    <reaction evidence="10">
        <text>squalene + reduced [NADPH--hemoprotein reductase] + O2 = (S)-2,3-epoxysqualene + oxidized [NADPH--hemoprotein reductase] + H2O + H(+)</text>
        <dbReference type="Rhea" id="RHEA:25282"/>
        <dbReference type="Rhea" id="RHEA-COMP:11964"/>
        <dbReference type="Rhea" id="RHEA-COMP:11965"/>
        <dbReference type="ChEBI" id="CHEBI:15377"/>
        <dbReference type="ChEBI" id="CHEBI:15378"/>
        <dbReference type="ChEBI" id="CHEBI:15379"/>
        <dbReference type="ChEBI" id="CHEBI:15440"/>
        <dbReference type="ChEBI" id="CHEBI:15441"/>
        <dbReference type="ChEBI" id="CHEBI:57618"/>
        <dbReference type="ChEBI" id="CHEBI:58210"/>
        <dbReference type="EC" id="1.14.14.17"/>
    </reaction>
</comment>
<evidence type="ECO:0000256" key="1">
    <source>
        <dbReference type="ARBA" id="ARBA00001974"/>
    </source>
</evidence>
<dbReference type="PRINTS" id="PR00420">
    <property type="entry name" value="RNGMNOXGNASE"/>
</dbReference>
<evidence type="ECO:0000256" key="4">
    <source>
        <dbReference type="ARBA" id="ARBA00012312"/>
    </source>
</evidence>
<evidence type="ECO:0000256" key="2">
    <source>
        <dbReference type="ARBA" id="ARBA00004154"/>
    </source>
</evidence>
<evidence type="ECO:0000256" key="9">
    <source>
        <dbReference type="ARBA" id="ARBA00023136"/>
    </source>
</evidence>
<dbReference type="InterPro" id="IPR036188">
    <property type="entry name" value="FAD/NAD-bd_sf"/>
</dbReference>
<protein>
    <recommendedName>
        <fullName evidence="4 10">Squalene monooxygenase</fullName>
        <ecNumber evidence="4 10">1.14.14.17</ecNumber>
    </recommendedName>
</protein>
<feature type="transmembrane region" description="Helical" evidence="10">
    <location>
        <begin position="406"/>
        <end position="423"/>
    </location>
</feature>
<comment type="similarity">
    <text evidence="3 10">Belongs to the squalene monooxygenase family.</text>
</comment>
<keyword evidence="10" id="KW-0812">Transmembrane</keyword>
<feature type="transmembrane region" description="Helical" evidence="10">
    <location>
        <begin position="487"/>
        <end position="506"/>
    </location>
</feature>
<dbReference type="GO" id="GO:0050660">
    <property type="term" value="F:flavin adenine dinucleotide binding"/>
    <property type="evidence" value="ECO:0007669"/>
    <property type="project" value="UniProtKB-UniRule"/>
</dbReference>
<dbReference type="GO" id="GO:0004506">
    <property type="term" value="F:squalene monooxygenase activity"/>
    <property type="evidence" value="ECO:0007669"/>
    <property type="project" value="UniProtKB-UniRule"/>
</dbReference>
<evidence type="ECO:0000259" key="11">
    <source>
        <dbReference type="Pfam" id="PF08491"/>
    </source>
</evidence>
<keyword evidence="9 10" id="KW-0472">Membrane</keyword>
<name>A0A0D7AZA8_9AGAR</name>
<dbReference type="AlphaFoldDB" id="A0A0D7AZA8"/>
<dbReference type="InterPro" id="IPR013698">
    <property type="entry name" value="Squalene_epoxidase"/>
</dbReference>
<dbReference type="GO" id="GO:0005789">
    <property type="term" value="C:endoplasmic reticulum membrane"/>
    <property type="evidence" value="ECO:0007669"/>
    <property type="project" value="UniProtKB-SubCell"/>
</dbReference>
<dbReference type="GO" id="GO:0006696">
    <property type="term" value="P:ergosterol biosynthetic process"/>
    <property type="evidence" value="ECO:0007669"/>
    <property type="project" value="TreeGrafter"/>
</dbReference>
<evidence type="ECO:0000256" key="3">
    <source>
        <dbReference type="ARBA" id="ARBA00008802"/>
    </source>
</evidence>
<feature type="transmembrane region" description="Helical" evidence="10">
    <location>
        <begin position="457"/>
        <end position="475"/>
    </location>
</feature>
<evidence type="ECO:0000256" key="7">
    <source>
        <dbReference type="ARBA" id="ARBA00022848"/>
    </source>
</evidence>
<evidence type="ECO:0000313" key="13">
    <source>
        <dbReference type="Proteomes" id="UP000054007"/>
    </source>
</evidence>
<dbReference type="SUPFAM" id="SSF51905">
    <property type="entry name" value="FAD/NAD(P)-binding domain"/>
    <property type="match status" value="1"/>
</dbReference>
<reference evidence="12 13" key="1">
    <citation type="journal article" date="2015" name="Fungal Genet. Biol.">
        <title>Evolution of novel wood decay mechanisms in Agaricales revealed by the genome sequences of Fistulina hepatica and Cylindrobasidium torrendii.</title>
        <authorList>
            <person name="Floudas D."/>
            <person name="Held B.W."/>
            <person name="Riley R."/>
            <person name="Nagy L.G."/>
            <person name="Koehler G."/>
            <person name="Ransdell A.S."/>
            <person name="Younus H."/>
            <person name="Chow J."/>
            <person name="Chiniquy J."/>
            <person name="Lipzen A."/>
            <person name="Tritt A."/>
            <person name="Sun H."/>
            <person name="Haridas S."/>
            <person name="LaButti K."/>
            <person name="Ohm R.A."/>
            <person name="Kues U."/>
            <person name="Blanchette R.A."/>
            <person name="Grigoriev I.V."/>
            <person name="Minto R.E."/>
            <person name="Hibbett D.S."/>
        </authorList>
    </citation>
    <scope>NUCLEOTIDE SEQUENCE [LARGE SCALE GENOMIC DNA]</scope>
    <source>
        <strain evidence="12 13">FP15055 ss-10</strain>
    </source>
</reference>
<comment type="cofactor">
    <cofactor evidence="1 10">
        <name>FAD</name>
        <dbReference type="ChEBI" id="CHEBI:57692"/>
    </cofactor>
</comment>
<dbReference type="UniPathway" id="UPA00767">
    <property type="reaction ID" value="UER00752"/>
</dbReference>
<dbReference type="PANTHER" id="PTHR10835:SF0">
    <property type="entry name" value="SQUALENE MONOOXYGENASE"/>
    <property type="match status" value="1"/>
</dbReference>
<evidence type="ECO:0000256" key="8">
    <source>
        <dbReference type="ARBA" id="ARBA00023002"/>
    </source>
</evidence>
<dbReference type="InterPro" id="IPR040125">
    <property type="entry name" value="Squalene_monox"/>
</dbReference>
<organism evidence="12 13">
    <name type="scientific">Cylindrobasidium torrendii FP15055 ss-10</name>
    <dbReference type="NCBI Taxonomy" id="1314674"/>
    <lineage>
        <taxon>Eukaryota</taxon>
        <taxon>Fungi</taxon>
        <taxon>Dikarya</taxon>
        <taxon>Basidiomycota</taxon>
        <taxon>Agaricomycotina</taxon>
        <taxon>Agaricomycetes</taxon>
        <taxon>Agaricomycetidae</taxon>
        <taxon>Agaricales</taxon>
        <taxon>Marasmiineae</taxon>
        <taxon>Physalacriaceae</taxon>
        <taxon>Cylindrobasidium</taxon>
    </lineage>
</organism>
<keyword evidence="8 10" id="KW-0560">Oxidoreductase</keyword>
<dbReference type="Proteomes" id="UP000054007">
    <property type="component" value="Unassembled WGS sequence"/>
</dbReference>
<dbReference type="Gene3D" id="3.50.50.60">
    <property type="entry name" value="FAD/NAD(P)-binding domain"/>
    <property type="match status" value="1"/>
</dbReference>
<evidence type="ECO:0000256" key="6">
    <source>
        <dbReference type="ARBA" id="ARBA00022827"/>
    </source>
</evidence>
<dbReference type="EC" id="1.14.14.17" evidence="4 10"/>